<dbReference type="InterPro" id="IPR039798">
    <property type="entry name" value="Sulfhydryl_oxidase"/>
</dbReference>
<proteinExistence type="predicted"/>
<name>A0ABN9TJM7_9DINO</name>
<reference evidence="2" key="1">
    <citation type="submission" date="2023-10" db="EMBL/GenBank/DDBJ databases">
        <authorList>
            <person name="Chen Y."/>
            <person name="Shah S."/>
            <person name="Dougan E. K."/>
            <person name="Thang M."/>
            <person name="Chan C."/>
        </authorList>
    </citation>
    <scope>NUCLEOTIDE SEQUENCE [LARGE SCALE GENOMIC DNA]</scope>
</reference>
<dbReference type="PROSITE" id="PS51352">
    <property type="entry name" value="THIOREDOXIN_2"/>
    <property type="match status" value="1"/>
</dbReference>
<evidence type="ECO:0000313" key="2">
    <source>
        <dbReference type="EMBL" id="CAK0846170.1"/>
    </source>
</evidence>
<dbReference type="EMBL" id="CAUYUJ010014801">
    <property type="protein sequence ID" value="CAK0846170.1"/>
    <property type="molecule type" value="Genomic_DNA"/>
</dbReference>
<gene>
    <name evidence="2" type="ORF">PCOR1329_LOCUS39747</name>
</gene>
<dbReference type="InterPro" id="IPR036249">
    <property type="entry name" value="Thioredoxin-like_sf"/>
</dbReference>
<dbReference type="CDD" id="cd02961">
    <property type="entry name" value="PDI_a_family"/>
    <property type="match status" value="1"/>
</dbReference>
<sequence length="266" mass="28317">MDRVDFEAQVINGTTGPAWVAMLYANWCGHCHHYAPIFIKHAEAFEHDSRVKFAACDCAQYIELCMSLGVHSYPTLRGFRFVPRGDHEGKSTAEIARVGEEVPREVQTWVHARLGLVGIPGVDGSARQAEARAAAIGDGGLAAARAAPPLDAWVQGSAPAKDDQAGLRLVDAEVAVLFSLRQGTFLKGEAVAGSPVKAFIQGKVLDELCTWLEFLAAALPSVRASADLKAFLSVALAAQTCGGLSAVAWSEVLDKRWLGRAPPEAG</sequence>
<keyword evidence="3" id="KW-1185">Reference proteome</keyword>
<dbReference type="InterPro" id="IPR013766">
    <property type="entry name" value="Thioredoxin_domain"/>
</dbReference>
<evidence type="ECO:0000259" key="1">
    <source>
        <dbReference type="PROSITE" id="PS51352"/>
    </source>
</evidence>
<comment type="caution">
    <text evidence="2">The sequence shown here is derived from an EMBL/GenBank/DDBJ whole genome shotgun (WGS) entry which is preliminary data.</text>
</comment>
<dbReference type="PROSITE" id="PS00194">
    <property type="entry name" value="THIOREDOXIN_1"/>
    <property type="match status" value="1"/>
</dbReference>
<dbReference type="SUPFAM" id="SSF52833">
    <property type="entry name" value="Thioredoxin-like"/>
    <property type="match status" value="1"/>
</dbReference>
<dbReference type="Proteomes" id="UP001189429">
    <property type="component" value="Unassembled WGS sequence"/>
</dbReference>
<dbReference type="Pfam" id="PF00085">
    <property type="entry name" value="Thioredoxin"/>
    <property type="match status" value="1"/>
</dbReference>
<protein>
    <recommendedName>
        <fullName evidence="1">Thioredoxin domain-containing protein</fullName>
    </recommendedName>
</protein>
<organism evidence="2 3">
    <name type="scientific">Prorocentrum cordatum</name>
    <dbReference type="NCBI Taxonomy" id="2364126"/>
    <lineage>
        <taxon>Eukaryota</taxon>
        <taxon>Sar</taxon>
        <taxon>Alveolata</taxon>
        <taxon>Dinophyceae</taxon>
        <taxon>Prorocentrales</taxon>
        <taxon>Prorocentraceae</taxon>
        <taxon>Prorocentrum</taxon>
    </lineage>
</organism>
<dbReference type="Gene3D" id="3.40.30.10">
    <property type="entry name" value="Glutaredoxin"/>
    <property type="match status" value="1"/>
</dbReference>
<accession>A0ABN9TJM7</accession>
<dbReference type="PANTHER" id="PTHR22897">
    <property type="entry name" value="QUIESCIN Q6-RELATED SULFHYDRYL OXIDASE"/>
    <property type="match status" value="1"/>
</dbReference>
<dbReference type="PANTHER" id="PTHR22897:SF8">
    <property type="entry name" value="SULFHYDRYL OXIDASE"/>
    <property type="match status" value="1"/>
</dbReference>
<dbReference type="InterPro" id="IPR017937">
    <property type="entry name" value="Thioredoxin_CS"/>
</dbReference>
<evidence type="ECO:0000313" key="3">
    <source>
        <dbReference type="Proteomes" id="UP001189429"/>
    </source>
</evidence>
<feature type="domain" description="Thioredoxin" evidence="1">
    <location>
        <begin position="1"/>
        <end position="115"/>
    </location>
</feature>